<dbReference type="RefSeq" id="WP_126466149.1">
    <property type="nucleotide sequence ID" value="NZ_JAUSWF010000004.1"/>
</dbReference>
<dbReference type="EMBL" id="LR134523">
    <property type="protein sequence ID" value="VEJ36249.1"/>
    <property type="molecule type" value="Genomic_DNA"/>
</dbReference>
<dbReference type="SUPFAM" id="SSF52540">
    <property type="entry name" value="P-loop containing nucleoside triphosphate hydrolases"/>
    <property type="match status" value="1"/>
</dbReference>
<dbReference type="InterPro" id="IPR003439">
    <property type="entry name" value="ABC_transporter-like_ATP-bd"/>
</dbReference>
<keyword evidence="1" id="KW-0813">Transport</keyword>
<accession>A0A3S5C2W1</accession>
<keyword evidence="5" id="KW-0378">Hydrolase</keyword>
<dbReference type="Proteomes" id="UP000269544">
    <property type="component" value="Chromosome"/>
</dbReference>
<dbReference type="Pfam" id="PF00005">
    <property type="entry name" value="ABC_tran"/>
    <property type="match status" value="1"/>
</dbReference>
<keyword evidence="2" id="KW-0547">Nucleotide-binding</keyword>
<dbReference type="KEGG" id="piv:NCTC13079_01453"/>
<protein>
    <submittedName>
        <fullName evidence="5">Fluoroquinolones export ATP-binding protein Rv2688c/MT2762</fullName>
        <ecNumber evidence="5">3.6.3.-</ecNumber>
    </submittedName>
</protein>
<dbReference type="Gene3D" id="3.40.50.300">
    <property type="entry name" value="P-loop containing nucleotide triphosphate hydrolases"/>
    <property type="match status" value="1"/>
</dbReference>
<reference evidence="5 6" key="1">
    <citation type="submission" date="2018-12" db="EMBL/GenBank/DDBJ databases">
        <authorList>
            <consortium name="Pathogen Informatics"/>
        </authorList>
    </citation>
    <scope>NUCLEOTIDE SEQUENCE [LARGE SCALE GENOMIC DNA]</scope>
    <source>
        <strain evidence="5 6">NCTC13079</strain>
    </source>
</reference>
<gene>
    <name evidence="5" type="ORF">NCTC13079_01453</name>
</gene>
<organism evidence="5 6">
    <name type="scientific">Aedoeadaptatus ivorii</name>
    <dbReference type="NCBI Taxonomy" id="54006"/>
    <lineage>
        <taxon>Bacteria</taxon>
        <taxon>Bacillati</taxon>
        <taxon>Bacillota</taxon>
        <taxon>Tissierellia</taxon>
        <taxon>Tissierellales</taxon>
        <taxon>Peptoniphilaceae</taxon>
        <taxon>Aedoeadaptatus</taxon>
    </lineage>
</organism>
<keyword evidence="3 5" id="KW-0067">ATP-binding</keyword>
<evidence type="ECO:0000313" key="6">
    <source>
        <dbReference type="Proteomes" id="UP000269544"/>
    </source>
</evidence>
<dbReference type="PANTHER" id="PTHR42939:SF1">
    <property type="entry name" value="ABC TRANSPORTER ATP-BINDING PROTEIN ALBC-RELATED"/>
    <property type="match status" value="1"/>
</dbReference>
<evidence type="ECO:0000256" key="3">
    <source>
        <dbReference type="ARBA" id="ARBA00022840"/>
    </source>
</evidence>
<dbReference type="SMART" id="SM00382">
    <property type="entry name" value="AAA"/>
    <property type="match status" value="1"/>
</dbReference>
<evidence type="ECO:0000313" key="5">
    <source>
        <dbReference type="EMBL" id="VEJ36249.1"/>
    </source>
</evidence>
<dbReference type="EC" id="3.6.3.-" evidence="5"/>
<dbReference type="InterPro" id="IPR003593">
    <property type="entry name" value="AAA+_ATPase"/>
</dbReference>
<dbReference type="PROSITE" id="PS50893">
    <property type="entry name" value="ABC_TRANSPORTER_2"/>
    <property type="match status" value="1"/>
</dbReference>
<dbReference type="GO" id="GO:0005524">
    <property type="term" value="F:ATP binding"/>
    <property type="evidence" value="ECO:0007669"/>
    <property type="project" value="UniProtKB-KW"/>
</dbReference>
<dbReference type="GO" id="GO:0016887">
    <property type="term" value="F:ATP hydrolysis activity"/>
    <property type="evidence" value="ECO:0007669"/>
    <property type="project" value="InterPro"/>
</dbReference>
<sequence length="226" mass="25452">MELIIDAIDKSFGDNQVLRGASARFSAGKIYGILGRNGAGKTTLFDLISGKKPYDAGGISIEEDGKRREIVDGDVFYMVADPQFPNFLTGREFIRLYLDLYGRREDADALFDYAEIDEKNRDMLIQHYSLGTKNKLQMLMFLLTAPRVILMDEPLTSLDVVIQQKIKEVLKDLKRDRVVLFSTHIVALAKDLCDEAVLIQGKKLVETDSDFLRASAGERLLAKRLS</sequence>
<dbReference type="AlphaFoldDB" id="A0A3S5C2W1"/>
<dbReference type="OrthoDB" id="1689883at2"/>
<keyword evidence="6" id="KW-1185">Reference proteome</keyword>
<name>A0A3S5C2W1_9FIRM</name>
<dbReference type="PANTHER" id="PTHR42939">
    <property type="entry name" value="ABC TRANSPORTER ATP-BINDING PROTEIN ALBC-RELATED"/>
    <property type="match status" value="1"/>
</dbReference>
<evidence type="ECO:0000256" key="2">
    <source>
        <dbReference type="ARBA" id="ARBA00022741"/>
    </source>
</evidence>
<proteinExistence type="predicted"/>
<feature type="domain" description="ABC transporter" evidence="4">
    <location>
        <begin position="3"/>
        <end position="225"/>
    </location>
</feature>
<evidence type="ECO:0000256" key="1">
    <source>
        <dbReference type="ARBA" id="ARBA00022448"/>
    </source>
</evidence>
<evidence type="ECO:0000259" key="4">
    <source>
        <dbReference type="PROSITE" id="PS50893"/>
    </source>
</evidence>
<dbReference type="InterPro" id="IPR027417">
    <property type="entry name" value="P-loop_NTPase"/>
</dbReference>
<dbReference type="InterPro" id="IPR051782">
    <property type="entry name" value="ABC_Transporter_VariousFunc"/>
</dbReference>